<keyword evidence="1" id="KW-0805">Transcription regulation</keyword>
<feature type="domain" description="HTH lacI-type" evidence="4">
    <location>
        <begin position="3"/>
        <end position="60"/>
    </location>
</feature>
<dbReference type="InterPro" id="IPR028082">
    <property type="entry name" value="Peripla_BP_I"/>
</dbReference>
<dbReference type="SUPFAM" id="SSF53822">
    <property type="entry name" value="Periplasmic binding protein-like I"/>
    <property type="match status" value="1"/>
</dbReference>
<evidence type="ECO:0000256" key="2">
    <source>
        <dbReference type="ARBA" id="ARBA00023125"/>
    </source>
</evidence>
<evidence type="ECO:0000256" key="1">
    <source>
        <dbReference type="ARBA" id="ARBA00023015"/>
    </source>
</evidence>
<keyword evidence="3" id="KW-0804">Transcription</keyword>
<evidence type="ECO:0000313" key="6">
    <source>
        <dbReference type="Proteomes" id="UP001290861"/>
    </source>
</evidence>
<name>A0ABU5MZR9_9BACT</name>
<dbReference type="PROSITE" id="PS50932">
    <property type="entry name" value="HTH_LACI_2"/>
    <property type="match status" value="1"/>
</dbReference>
<accession>A0ABU5MZR9</accession>
<dbReference type="SUPFAM" id="SSF47413">
    <property type="entry name" value="lambda repressor-like DNA-binding domains"/>
    <property type="match status" value="1"/>
</dbReference>
<dbReference type="InterPro" id="IPR046335">
    <property type="entry name" value="LacI/GalR-like_sensor"/>
</dbReference>
<keyword evidence="6" id="KW-1185">Reference proteome</keyword>
<sequence length="314" mass="34098">MAVSQKQIAERVGVSIALVSRVLSGKAREVGIAETTIKKVIRAAEEMGYVPSAAALTLKGKASRTIGVVVYDFRDPFFGPMIEKLQDCAHEQDYSLVIAGFKGRHPAASDLAPLHKHAIDGLIVLGSSDESEWLNGFSEMSVVRIGHRSADDPGTCISVDEEDAAKQLMGHLISRGWKRGIFIGANLYGHSLRYQALEKTAQELGFELGRHIWAVDGFEAGEQSVKSLGDEMTALICANDPVAMGALRALHDSGRKMPVTGFDDIPAAAQYIPPITTYHQPINEMVRQAFDAVVQKSEPVRKFIKGQLVIRSSS</sequence>
<evidence type="ECO:0000256" key="3">
    <source>
        <dbReference type="ARBA" id="ARBA00023163"/>
    </source>
</evidence>
<dbReference type="InterPro" id="IPR010982">
    <property type="entry name" value="Lambda_DNA-bd_dom_sf"/>
</dbReference>
<dbReference type="EMBL" id="JARVCO010000012">
    <property type="protein sequence ID" value="MDZ8119659.1"/>
    <property type="molecule type" value="Genomic_DNA"/>
</dbReference>
<dbReference type="PANTHER" id="PTHR30146">
    <property type="entry name" value="LACI-RELATED TRANSCRIPTIONAL REPRESSOR"/>
    <property type="match status" value="1"/>
</dbReference>
<dbReference type="CDD" id="cd06267">
    <property type="entry name" value="PBP1_LacI_sugar_binding-like"/>
    <property type="match status" value="1"/>
</dbReference>
<dbReference type="CDD" id="cd01392">
    <property type="entry name" value="HTH_LacI"/>
    <property type="match status" value="1"/>
</dbReference>
<dbReference type="SMART" id="SM00354">
    <property type="entry name" value="HTH_LACI"/>
    <property type="match status" value="1"/>
</dbReference>
<organism evidence="5 6">
    <name type="scientific">Pontiella agarivorans</name>
    <dbReference type="NCBI Taxonomy" id="3038953"/>
    <lineage>
        <taxon>Bacteria</taxon>
        <taxon>Pseudomonadati</taxon>
        <taxon>Kiritimatiellota</taxon>
        <taxon>Kiritimatiellia</taxon>
        <taxon>Kiritimatiellales</taxon>
        <taxon>Pontiellaceae</taxon>
        <taxon>Pontiella</taxon>
    </lineage>
</organism>
<proteinExistence type="predicted"/>
<dbReference type="Pfam" id="PF00356">
    <property type="entry name" value="LacI"/>
    <property type="match status" value="1"/>
</dbReference>
<dbReference type="Gene3D" id="1.10.260.40">
    <property type="entry name" value="lambda repressor-like DNA-binding domains"/>
    <property type="match status" value="1"/>
</dbReference>
<dbReference type="Gene3D" id="3.40.50.2300">
    <property type="match status" value="2"/>
</dbReference>
<reference evidence="5 6" key="1">
    <citation type="journal article" date="2024" name="Appl. Environ. Microbiol.">
        <title>Pontiella agarivorans sp. nov., a novel marine anaerobic bacterium capable of degrading macroalgal polysaccharides and fixing nitrogen.</title>
        <authorList>
            <person name="Liu N."/>
            <person name="Kivenson V."/>
            <person name="Peng X."/>
            <person name="Cui Z."/>
            <person name="Lankiewicz T.S."/>
            <person name="Gosselin K.M."/>
            <person name="English C.J."/>
            <person name="Blair E.M."/>
            <person name="O'Malley M.A."/>
            <person name="Valentine D.L."/>
        </authorList>
    </citation>
    <scope>NUCLEOTIDE SEQUENCE [LARGE SCALE GENOMIC DNA]</scope>
    <source>
        <strain evidence="5 6">NLcol2</strain>
    </source>
</reference>
<evidence type="ECO:0000259" key="4">
    <source>
        <dbReference type="PROSITE" id="PS50932"/>
    </source>
</evidence>
<dbReference type="GO" id="GO:0003677">
    <property type="term" value="F:DNA binding"/>
    <property type="evidence" value="ECO:0007669"/>
    <property type="project" value="UniProtKB-KW"/>
</dbReference>
<keyword evidence="2 5" id="KW-0238">DNA-binding</keyword>
<dbReference type="RefSeq" id="WP_322609444.1">
    <property type="nucleotide sequence ID" value="NZ_JARVCO010000012.1"/>
</dbReference>
<dbReference type="InterPro" id="IPR000843">
    <property type="entry name" value="HTH_LacI"/>
</dbReference>
<gene>
    <name evidence="5" type="ORF">P9H32_13605</name>
</gene>
<dbReference type="Proteomes" id="UP001290861">
    <property type="component" value="Unassembled WGS sequence"/>
</dbReference>
<dbReference type="PANTHER" id="PTHR30146:SF153">
    <property type="entry name" value="LACTOSE OPERON REPRESSOR"/>
    <property type="match status" value="1"/>
</dbReference>
<comment type="caution">
    <text evidence="5">The sequence shown here is derived from an EMBL/GenBank/DDBJ whole genome shotgun (WGS) entry which is preliminary data.</text>
</comment>
<protein>
    <submittedName>
        <fullName evidence="5">LacI family DNA-binding transcriptional regulator</fullName>
    </submittedName>
</protein>
<evidence type="ECO:0000313" key="5">
    <source>
        <dbReference type="EMBL" id="MDZ8119659.1"/>
    </source>
</evidence>
<dbReference type="Pfam" id="PF13377">
    <property type="entry name" value="Peripla_BP_3"/>
    <property type="match status" value="1"/>
</dbReference>